<organism evidence="3 4">
    <name type="scientific">Pipra filicauda</name>
    <name type="common">Wire-tailed manakin</name>
    <dbReference type="NCBI Taxonomy" id="649802"/>
    <lineage>
        <taxon>Eukaryota</taxon>
        <taxon>Metazoa</taxon>
        <taxon>Chordata</taxon>
        <taxon>Craniata</taxon>
        <taxon>Vertebrata</taxon>
        <taxon>Euteleostomi</taxon>
        <taxon>Archelosauria</taxon>
        <taxon>Archosauria</taxon>
        <taxon>Dinosauria</taxon>
        <taxon>Saurischia</taxon>
        <taxon>Theropoda</taxon>
        <taxon>Coelurosauria</taxon>
        <taxon>Aves</taxon>
        <taxon>Neognathae</taxon>
        <taxon>Neoaves</taxon>
        <taxon>Telluraves</taxon>
        <taxon>Australaves</taxon>
        <taxon>Passeriformes</taxon>
        <taxon>Pipridae</taxon>
        <taxon>Pipra</taxon>
    </lineage>
</organism>
<dbReference type="InParanoid" id="A0A6J2INI0"/>
<name>A0A6J2INI0_9PASS</name>
<keyword evidence="3" id="KW-1185">Reference proteome</keyword>
<dbReference type="RefSeq" id="XP_027600923.2">
    <property type="nucleotide sequence ID" value="XM_027745122.2"/>
</dbReference>
<keyword evidence="2" id="KW-0732">Signal</keyword>
<protein>
    <submittedName>
        <fullName evidence="4">Marginal zone B- and B1-cell-specific protein</fullName>
    </submittedName>
</protein>
<sequence>MGLALVAWLALSLLGGPRAEEMCGDPPAARSHSVPAPQLSPEEQLSPHMPESLRCDACRAIAFQIEEQLSRAEGKVGRKALKESDYMEVLERSCSQGWESYGVQELDGQKRLAGPGLPSREPVSVMVSGGPWPGRLSKMCHGYVGEQGEAQIYESHRRGPAALRELLCHGDKGPCGGGKAGVPAPPKALQNEL</sequence>
<dbReference type="AlphaFoldDB" id="A0A6J2INI0"/>
<evidence type="ECO:0000256" key="2">
    <source>
        <dbReference type="SAM" id="SignalP"/>
    </source>
</evidence>
<dbReference type="InterPro" id="IPR052682">
    <property type="entry name" value="MZB1"/>
</dbReference>
<dbReference type="PANTHER" id="PTHR15881:SF2">
    <property type="entry name" value="MARGINAL ZONE B- AND B1-CELL-SPECIFIC PROTEIN"/>
    <property type="match status" value="1"/>
</dbReference>
<accession>A0A6J2INI0</accession>
<dbReference type="GO" id="GO:0030888">
    <property type="term" value="P:regulation of B cell proliferation"/>
    <property type="evidence" value="ECO:0007669"/>
    <property type="project" value="TreeGrafter"/>
</dbReference>
<evidence type="ECO:0000313" key="4">
    <source>
        <dbReference type="RefSeq" id="XP_027600923.2"/>
    </source>
</evidence>
<feature type="region of interest" description="Disordered" evidence="1">
    <location>
        <begin position="22"/>
        <end position="48"/>
    </location>
</feature>
<dbReference type="GO" id="GO:0034663">
    <property type="term" value="C:endoplasmic reticulum chaperone complex"/>
    <property type="evidence" value="ECO:0007669"/>
    <property type="project" value="TreeGrafter"/>
</dbReference>
<gene>
    <name evidence="4" type="primary">MZB1</name>
</gene>
<dbReference type="GO" id="GO:0005576">
    <property type="term" value="C:extracellular region"/>
    <property type="evidence" value="ECO:0007669"/>
    <property type="project" value="TreeGrafter"/>
</dbReference>
<dbReference type="CTD" id="51237"/>
<dbReference type="Proteomes" id="UP000504627">
    <property type="component" value="Unplaced"/>
</dbReference>
<feature type="region of interest" description="Disordered" evidence="1">
    <location>
        <begin position="174"/>
        <end position="193"/>
    </location>
</feature>
<evidence type="ECO:0000256" key="1">
    <source>
        <dbReference type="SAM" id="MobiDB-lite"/>
    </source>
</evidence>
<proteinExistence type="predicted"/>
<feature type="signal peptide" evidence="2">
    <location>
        <begin position="1"/>
        <end position="19"/>
    </location>
</feature>
<feature type="chain" id="PRO_5030157289" evidence="2">
    <location>
        <begin position="20"/>
        <end position="193"/>
    </location>
</feature>
<dbReference type="PANTHER" id="PTHR15881">
    <property type="entry name" value="MARGINAL ZONE B- AND B1-CELL-SPECIFIC PROTEIN"/>
    <property type="match status" value="1"/>
</dbReference>
<evidence type="ECO:0000313" key="3">
    <source>
        <dbReference type="Proteomes" id="UP000504627"/>
    </source>
</evidence>
<reference evidence="4" key="1">
    <citation type="submission" date="2025-08" db="UniProtKB">
        <authorList>
            <consortium name="RefSeq"/>
        </authorList>
    </citation>
    <scope>IDENTIFICATION</scope>
    <source>
        <tissue evidence="4">Muscle</tissue>
    </source>
</reference>
<dbReference type="GeneID" id="114000665"/>